<organism evidence="7 8">
    <name type="scientific">Plutella xylostella</name>
    <name type="common">Diamondback moth</name>
    <name type="synonym">Plutella maculipennis</name>
    <dbReference type="NCBI Taxonomy" id="51655"/>
    <lineage>
        <taxon>Eukaryota</taxon>
        <taxon>Metazoa</taxon>
        <taxon>Ecdysozoa</taxon>
        <taxon>Arthropoda</taxon>
        <taxon>Hexapoda</taxon>
        <taxon>Insecta</taxon>
        <taxon>Pterygota</taxon>
        <taxon>Neoptera</taxon>
        <taxon>Endopterygota</taxon>
        <taxon>Lepidoptera</taxon>
        <taxon>Glossata</taxon>
        <taxon>Ditrysia</taxon>
        <taxon>Yponomeutoidea</taxon>
        <taxon>Plutellidae</taxon>
        <taxon>Plutella</taxon>
    </lineage>
</organism>
<accession>A0ABQ7QV73</accession>
<evidence type="ECO:0000259" key="6">
    <source>
        <dbReference type="Pfam" id="PF01094"/>
    </source>
</evidence>
<dbReference type="Gene3D" id="3.40.50.2300">
    <property type="match status" value="2"/>
</dbReference>
<feature type="domain" description="Receptor ligand binding region" evidence="6">
    <location>
        <begin position="9"/>
        <end position="211"/>
    </location>
</feature>
<reference evidence="7 8" key="1">
    <citation type="submission" date="2021-06" db="EMBL/GenBank/DDBJ databases">
        <title>A haploid diamondback moth (Plutella xylostella L.) genome assembly resolves 31 chromosomes and identifies a diamide resistance mutation.</title>
        <authorList>
            <person name="Ward C.M."/>
            <person name="Perry K.D."/>
            <person name="Baker G."/>
            <person name="Powis K."/>
            <person name="Heckel D.G."/>
            <person name="Baxter S.W."/>
        </authorList>
    </citation>
    <scope>NUCLEOTIDE SEQUENCE [LARGE SCALE GENOMIC DNA]</scope>
    <source>
        <strain evidence="7 8">LV</strain>
        <tissue evidence="7">Single pupa</tissue>
    </source>
</reference>
<evidence type="ECO:0000256" key="2">
    <source>
        <dbReference type="ARBA" id="ARBA00022692"/>
    </source>
</evidence>
<name>A0ABQ7QV73_PLUXY</name>
<keyword evidence="3" id="KW-1133">Transmembrane helix</keyword>
<evidence type="ECO:0000313" key="8">
    <source>
        <dbReference type="Proteomes" id="UP000823941"/>
    </source>
</evidence>
<evidence type="ECO:0000256" key="4">
    <source>
        <dbReference type="ARBA" id="ARBA00023136"/>
    </source>
</evidence>
<comment type="caution">
    <text evidence="7">The sequence shown here is derived from an EMBL/GenBank/DDBJ whole genome shotgun (WGS) entry which is preliminary data.</text>
</comment>
<dbReference type="InterPro" id="IPR028082">
    <property type="entry name" value="Peripla_BP_I"/>
</dbReference>
<evidence type="ECO:0000256" key="1">
    <source>
        <dbReference type="ARBA" id="ARBA00004370"/>
    </source>
</evidence>
<proteinExistence type="predicted"/>
<dbReference type="Pfam" id="PF01094">
    <property type="entry name" value="ANF_receptor"/>
    <property type="match status" value="1"/>
</dbReference>
<evidence type="ECO:0000313" key="7">
    <source>
        <dbReference type="EMBL" id="KAG7308949.1"/>
    </source>
</evidence>
<dbReference type="EMBL" id="JAHIBW010000008">
    <property type="protein sequence ID" value="KAG7308949.1"/>
    <property type="molecule type" value="Genomic_DNA"/>
</dbReference>
<gene>
    <name evidence="7" type="ORF">JYU34_006225</name>
</gene>
<evidence type="ECO:0000256" key="3">
    <source>
        <dbReference type="ARBA" id="ARBA00022989"/>
    </source>
</evidence>
<sequence>MTKNANETIGVIVFGSDQEVAGVMRAVQRADATRTFSWVGSDGWSARALVCDGNEPAVEGTISVQPQANEVKGFREYFLGLNVHNNKRNPWFVEFWEDHFSCRLPGSARTPYNAGLTRACSGDERLSADNTEFEAQLQFVSDAVMAFAYAIRDMHAAVCGAPGLCDAMRPASGAELLRYLRRVNFTGLTGDEFHFDSNGDGPARYNILHFKQTVCSYRCPSRTAGLTGDEFHFDGNGDGPARYNILHFKQTVCSYSCPSRTAGLTGDEFHFDSNGDGPALYNILHFKQTVCSYSCPSRTAGLTGDEFHFDSNGDGPARYNILHFKQTVCSYSCPSRTAGLTGDKFHFDSNGDGPARYNILHFKQTVCSYSCPSRTAGLTGDEFHFDSNGDGPARYNILHFKQVSPGVFRWLRVGRYLDGELQLDLDGEKQQHLNIYVPTSRTRWRGMPWGF</sequence>
<comment type="subcellular location">
    <subcellularLocation>
        <location evidence="1">Membrane</location>
    </subcellularLocation>
</comment>
<dbReference type="InterPro" id="IPR050726">
    <property type="entry name" value="mGluR"/>
</dbReference>
<dbReference type="InterPro" id="IPR001828">
    <property type="entry name" value="ANF_lig-bd_rcpt"/>
</dbReference>
<dbReference type="Proteomes" id="UP000823941">
    <property type="component" value="Chromosome 8"/>
</dbReference>
<dbReference type="PANTHER" id="PTHR24060">
    <property type="entry name" value="METABOTROPIC GLUTAMATE RECEPTOR"/>
    <property type="match status" value="1"/>
</dbReference>
<keyword evidence="2" id="KW-0812">Transmembrane</keyword>
<evidence type="ECO:0000256" key="5">
    <source>
        <dbReference type="ARBA" id="ARBA00023180"/>
    </source>
</evidence>
<protein>
    <recommendedName>
        <fullName evidence="6">Receptor ligand binding region domain-containing protein</fullName>
    </recommendedName>
</protein>
<dbReference type="SUPFAM" id="SSF53822">
    <property type="entry name" value="Periplasmic binding protein-like I"/>
    <property type="match status" value="2"/>
</dbReference>
<keyword evidence="5" id="KW-0325">Glycoprotein</keyword>
<keyword evidence="8" id="KW-1185">Reference proteome</keyword>
<keyword evidence="4" id="KW-0472">Membrane</keyword>